<organism evidence="2 3">
    <name type="scientific">Marinithermofilum abyssi</name>
    <dbReference type="NCBI Taxonomy" id="1571185"/>
    <lineage>
        <taxon>Bacteria</taxon>
        <taxon>Bacillati</taxon>
        <taxon>Bacillota</taxon>
        <taxon>Bacilli</taxon>
        <taxon>Bacillales</taxon>
        <taxon>Thermoactinomycetaceae</taxon>
        <taxon>Marinithermofilum</taxon>
    </lineage>
</organism>
<dbReference type="Proteomes" id="UP000625210">
    <property type="component" value="Unassembled WGS sequence"/>
</dbReference>
<evidence type="ECO:0000256" key="1">
    <source>
        <dbReference type="SAM" id="Phobius"/>
    </source>
</evidence>
<evidence type="ECO:0000313" key="2">
    <source>
        <dbReference type="EMBL" id="GGE11187.1"/>
    </source>
</evidence>
<reference evidence="2" key="1">
    <citation type="journal article" date="2014" name="Int. J. Syst. Evol. Microbiol.">
        <title>Complete genome sequence of Corynebacterium casei LMG S-19264T (=DSM 44701T), isolated from a smear-ripened cheese.</title>
        <authorList>
            <consortium name="US DOE Joint Genome Institute (JGI-PGF)"/>
            <person name="Walter F."/>
            <person name="Albersmeier A."/>
            <person name="Kalinowski J."/>
            <person name="Ruckert C."/>
        </authorList>
    </citation>
    <scope>NUCLEOTIDE SEQUENCE</scope>
    <source>
        <strain evidence="2">CGMCC 1.15179</strain>
    </source>
</reference>
<dbReference type="AlphaFoldDB" id="A0A8J2YC33"/>
<feature type="transmembrane region" description="Helical" evidence="1">
    <location>
        <begin position="43"/>
        <end position="60"/>
    </location>
</feature>
<dbReference type="EMBL" id="BMHQ01000003">
    <property type="protein sequence ID" value="GGE11187.1"/>
    <property type="molecule type" value="Genomic_DNA"/>
</dbReference>
<keyword evidence="3" id="KW-1185">Reference proteome</keyword>
<dbReference type="RefSeq" id="WP_188646869.1">
    <property type="nucleotide sequence ID" value="NZ_BMHQ01000003.1"/>
</dbReference>
<feature type="transmembrane region" description="Helical" evidence="1">
    <location>
        <begin position="67"/>
        <end position="86"/>
    </location>
</feature>
<sequence length="93" mass="10344">MIKWLSILFTAYLLLFCYRGRITVERGCGYSRKEALRRPRKQAGFAGLLLLSFILLALGVQLGKWGLAMVAGAVLTLCVVLVLGLMKLRGWIS</sequence>
<keyword evidence="1" id="KW-1133">Transmembrane helix</keyword>
<evidence type="ECO:0000313" key="3">
    <source>
        <dbReference type="Proteomes" id="UP000625210"/>
    </source>
</evidence>
<name>A0A8J2YC33_9BACL</name>
<keyword evidence="1" id="KW-0812">Transmembrane</keyword>
<protein>
    <recommendedName>
        <fullName evidence="4">DUF3325 domain-containing protein</fullName>
    </recommendedName>
</protein>
<comment type="caution">
    <text evidence="2">The sequence shown here is derived from an EMBL/GenBank/DDBJ whole genome shotgun (WGS) entry which is preliminary data.</text>
</comment>
<proteinExistence type="predicted"/>
<keyword evidence="1" id="KW-0472">Membrane</keyword>
<gene>
    <name evidence="2" type="ORF">GCM10011571_10630</name>
</gene>
<reference evidence="2" key="2">
    <citation type="submission" date="2020-09" db="EMBL/GenBank/DDBJ databases">
        <authorList>
            <person name="Sun Q."/>
            <person name="Zhou Y."/>
        </authorList>
    </citation>
    <scope>NUCLEOTIDE SEQUENCE</scope>
    <source>
        <strain evidence="2">CGMCC 1.15179</strain>
    </source>
</reference>
<evidence type="ECO:0008006" key="4">
    <source>
        <dbReference type="Google" id="ProtNLM"/>
    </source>
</evidence>
<accession>A0A8J2YC33</accession>